<accession>A0A1H6IXH8</accession>
<gene>
    <name evidence="2" type="ORF">SAMN02910265_01122</name>
</gene>
<keyword evidence="1" id="KW-0472">Membrane</keyword>
<dbReference type="EMBL" id="FNWV01000003">
    <property type="protein sequence ID" value="SEH51175.1"/>
    <property type="molecule type" value="Genomic_DNA"/>
</dbReference>
<dbReference type="OrthoDB" id="1822639at2"/>
<dbReference type="RefSeq" id="WP_074715135.1">
    <property type="nucleotide sequence ID" value="NZ_FNWV01000003.1"/>
</dbReference>
<organism evidence="2 3">
    <name type="scientific">Ruminococcus flavefaciens</name>
    <dbReference type="NCBI Taxonomy" id="1265"/>
    <lineage>
        <taxon>Bacteria</taxon>
        <taxon>Bacillati</taxon>
        <taxon>Bacillota</taxon>
        <taxon>Clostridia</taxon>
        <taxon>Eubacteriales</taxon>
        <taxon>Oscillospiraceae</taxon>
        <taxon>Ruminococcus</taxon>
    </lineage>
</organism>
<dbReference type="Proteomes" id="UP000183190">
    <property type="component" value="Unassembled WGS sequence"/>
</dbReference>
<sequence length="126" mass="14437">MRVICQIWRILKLIVAVLFVCGLFIAGYEAYKIAHYMKEEPVVTVKEQLIFPPHSEVKLSDLAEFENCIDKEISSARWENGGYEKLTIMSDGSSLIIGEKTGNLNVMIYARAHRKVFSREIQITIE</sequence>
<protein>
    <submittedName>
        <fullName evidence="2">Uncharacterized protein</fullName>
    </submittedName>
</protein>
<evidence type="ECO:0000256" key="1">
    <source>
        <dbReference type="SAM" id="Phobius"/>
    </source>
</evidence>
<evidence type="ECO:0000313" key="2">
    <source>
        <dbReference type="EMBL" id="SEH51175.1"/>
    </source>
</evidence>
<dbReference type="AlphaFoldDB" id="A0A1H6IXH8"/>
<proteinExistence type="predicted"/>
<evidence type="ECO:0000313" key="3">
    <source>
        <dbReference type="Proteomes" id="UP000183190"/>
    </source>
</evidence>
<name>A0A1H6IXH8_RUMFL</name>
<keyword evidence="1" id="KW-0812">Transmembrane</keyword>
<feature type="transmembrane region" description="Helical" evidence="1">
    <location>
        <begin position="6"/>
        <end position="28"/>
    </location>
</feature>
<keyword evidence="1" id="KW-1133">Transmembrane helix</keyword>
<reference evidence="2 3" key="1">
    <citation type="submission" date="2016-10" db="EMBL/GenBank/DDBJ databases">
        <authorList>
            <person name="de Groot N.N."/>
        </authorList>
    </citation>
    <scope>NUCLEOTIDE SEQUENCE [LARGE SCALE GENOMIC DNA]</scope>
    <source>
        <strain evidence="2 3">YAD2003</strain>
    </source>
</reference>